<sequence>MVTVKEIEQWIALGQPAESIDTLTKQGKINTKGLKYDSGKLNWSLMPFGALQEVVKVLEFGSKKYAPNNWQYVDNADERYWNAAMRHLIAYKTESTNDSETGLSHLAHAICCMLFLQHLNNENNAK</sequence>
<proteinExistence type="predicted"/>
<organism evidence="2">
    <name type="scientific">uncultured Caudovirales phage</name>
    <dbReference type="NCBI Taxonomy" id="2100421"/>
    <lineage>
        <taxon>Viruses</taxon>
        <taxon>Duplodnaviria</taxon>
        <taxon>Heunggongvirae</taxon>
        <taxon>Uroviricota</taxon>
        <taxon>Caudoviricetes</taxon>
        <taxon>Peduoviridae</taxon>
        <taxon>Maltschvirus</taxon>
        <taxon>Maltschvirus maltsch</taxon>
    </lineage>
</organism>
<feature type="domain" description="dATP/dGTP diphosphohydrolase N-terminal" evidence="1">
    <location>
        <begin position="31"/>
        <end position="122"/>
    </location>
</feature>
<evidence type="ECO:0000313" key="2">
    <source>
        <dbReference type="EMBL" id="CAB5195132.1"/>
    </source>
</evidence>
<name>A0A6J7WJF5_9CAUD</name>
<evidence type="ECO:0000259" key="1">
    <source>
        <dbReference type="Pfam" id="PF18909"/>
    </source>
</evidence>
<dbReference type="Pfam" id="PF18909">
    <property type="entry name" value="dGTP_diPhyd_N"/>
    <property type="match status" value="1"/>
</dbReference>
<accession>A0A6J7WJF5</accession>
<reference evidence="2" key="1">
    <citation type="submission" date="2020-05" db="EMBL/GenBank/DDBJ databases">
        <authorList>
            <person name="Chiriac C."/>
            <person name="Salcher M."/>
            <person name="Ghai R."/>
            <person name="Kavagutti S V."/>
        </authorList>
    </citation>
    <scope>NUCLEOTIDE SEQUENCE</scope>
</reference>
<protein>
    <recommendedName>
        <fullName evidence="1">dATP/dGTP diphosphohydrolase N-terminal domain-containing protein</fullName>
    </recommendedName>
</protein>
<dbReference type="InterPro" id="IPR044038">
    <property type="entry name" value="dATP/dGTP_diPOhydrolase_N"/>
</dbReference>
<dbReference type="EMBL" id="LR798224">
    <property type="protein sequence ID" value="CAB5195132.1"/>
    <property type="molecule type" value="Genomic_DNA"/>
</dbReference>
<gene>
    <name evidence="2" type="ORF">UFOVP176_62</name>
</gene>